<keyword evidence="7" id="KW-0288">FMN</keyword>
<sequence length="492" mass="54597">MPLISTEQLSRHNKPGDAWILIDTTVWDVTDFAEQHPGGAEIIYQYIGHDATDAYNEVHGPSLVKKYLDASKNIGQIDSSTVTAEWKKRQASTMESAPKADPSERPPLETILNMHDFEKVAEKHVSPKAWAFQMTAANDHITKAANADYWRRIYFRPRILTGVKNVDVSCEVLGEKYSLPLFSAPAALARLSHPDGEQAMARALSAKGTTIIACNNASFSFQEICSVLPRDDYPVFYQLYVNKDRRVTEQIVRDVSKWKGLQAIIVTADLPVVGKREDDERLKIDSNYKQPKSFQSQKLSKDKKGSGLARATGTFIDADLKWNDIRWLQTLTHVPIFVKGIQCAADARKALEMGCKGIYITNHGGRAVDTAQPSLLTLLEINANCPEVMEQMEVFIDGGIRRGTDVLKAICLGASGVCMGRPFLFAVGYGEEGVAHAIDIIKDELETAMQMIGITSLDQAHPGLLNTGQLDHMVIRGDKHPWAHKVVRKSKL</sequence>
<dbReference type="InterPro" id="IPR037396">
    <property type="entry name" value="FMN_HAD"/>
</dbReference>
<evidence type="ECO:0000256" key="3">
    <source>
        <dbReference type="ARBA" id="ARBA00004569"/>
    </source>
</evidence>
<dbReference type="STRING" id="253628.A0A0D1YUH2"/>
<dbReference type="InterPro" id="IPR013785">
    <property type="entry name" value="Aldolase_TIM"/>
</dbReference>
<evidence type="ECO:0000256" key="10">
    <source>
        <dbReference type="ARBA" id="ARBA00023004"/>
    </source>
</evidence>
<reference evidence="19 20" key="1">
    <citation type="submission" date="2015-01" db="EMBL/GenBank/DDBJ databases">
        <title>The Genome Sequence of Ochroconis gallopava CBS43764.</title>
        <authorList>
            <consortium name="The Broad Institute Genomics Platform"/>
            <person name="Cuomo C."/>
            <person name="de Hoog S."/>
            <person name="Gorbushina A."/>
            <person name="Stielow B."/>
            <person name="Teixiera M."/>
            <person name="Abouelleil A."/>
            <person name="Chapman S.B."/>
            <person name="Priest M."/>
            <person name="Young S.K."/>
            <person name="Wortman J."/>
            <person name="Nusbaum C."/>
            <person name="Birren B."/>
        </authorList>
    </citation>
    <scope>NUCLEOTIDE SEQUENCE [LARGE SCALE GENOMIC DNA]</scope>
    <source>
        <strain evidence="19 20">CBS 43764</strain>
    </source>
</reference>
<dbReference type="PANTHER" id="PTHR10578">
    <property type="entry name" value="S -2-HYDROXY-ACID OXIDASE-RELATED"/>
    <property type="match status" value="1"/>
</dbReference>
<name>A0A0D1YUH2_9PEZI</name>
<dbReference type="HOGENOM" id="CLU_020639_1_1_1"/>
<keyword evidence="9" id="KW-0560">Oxidoreductase</keyword>
<gene>
    <name evidence="19" type="ORF">PV09_04618</name>
</gene>
<evidence type="ECO:0000256" key="13">
    <source>
        <dbReference type="ARBA" id="ARBA00061137"/>
    </source>
</evidence>
<comment type="cofactor">
    <cofactor evidence="2">
        <name>heme b</name>
        <dbReference type="ChEBI" id="CHEBI:60344"/>
    </cofactor>
</comment>
<keyword evidence="8" id="KW-0479">Metal-binding</keyword>
<dbReference type="FunFam" id="3.20.20.70:FF:000062">
    <property type="entry name" value="Cytochrome b2, mitochondrial, putative"/>
    <property type="match status" value="1"/>
</dbReference>
<organism evidence="19 20">
    <name type="scientific">Verruconis gallopava</name>
    <dbReference type="NCBI Taxonomy" id="253628"/>
    <lineage>
        <taxon>Eukaryota</taxon>
        <taxon>Fungi</taxon>
        <taxon>Dikarya</taxon>
        <taxon>Ascomycota</taxon>
        <taxon>Pezizomycotina</taxon>
        <taxon>Dothideomycetes</taxon>
        <taxon>Pleosporomycetidae</taxon>
        <taxon>Venturiales</taxon>
        <taxon>Sympoventuriaceae</taxon>
        <taxon>Verruconis</taxon>
    </lineage>
</organism>
<dbReference type="Gene3D" id="3.10.120.10">
    <property type="entry name" value="Cytochrome b5-like heme/steroid binding domain"/>
    <property type="match status" value="1"/>
</dbReference>
<evidence type="ECO:0000256" key="15">
    <source>
        <dbReference type="ARBA" id="ARBA00066458"/>
    </source>
</evidence>
<evidence type="ECO:0000256" key="2">
    <source>
        <dbReference type="ARBA" id="ARBA00001970"/>
    </source>
</evidence>
<feature type="domain" description="FMN hydroxy acid dehydrogenase" evidence="18">
    <location>
        <begin position="106"/>
        <end position="470"/>
    </location>
</feature>
<dbReference type="OrthoDB" id="1925334at2759"/>
<evidence type="ECO:0000256" key="4">
    <source>
        <dbReference type="ARBA" id="ARBA00011881"/>
    </source>
</evidence>
<dbReference type="InterPro" id="IPR001199">
    <property type="entry name" value="Cyt_B5-like_heme/steroid-bd"/>
</dbReference>
<comment type="cofactor">
    <cofactor evidence="1">
        <name>FMN</name>
        <dbReference type="ChEBI" id="CHEBI:58210"/>
    </cofactor>
</comment>
<comment type="catalytic activity">
    <reaction evidence="12">
        <text>(S)-lactate + 2 Fe(III)-[cytochrome c] = 2 Fe(II)-[cytochrome c] + pyruvate + 2 H(+)</text>
        <dbReference type="Rhea" id="RHEA:19909"/>
        <dbReference type="Rhea" id="RHEA-COMP:10350"/>
        <dbReference type="Rhea" id="RHEA-COMP:14399"/>
        <dbReference type="ChEBI" id="CHEBI:15361"/>
        <dbReference type="ChEBI" id="CHEBI:15378"/>
        <dbReference type="ChEBI" id="CHEBI:16651"/>
        <dbReference type="ChEBI" id="CHEBI:29033"/>
        <dbReference type="ChEBI" id="CHEBI:29034"/>
        <dbReference type="EC" id="1.1.2.3"/>
    </reaction>
    <physiologicalReaction direction="left-to-right" evidence="12">
        <dbReference type="Rhea" id="RHEA:19910"/>
    </physiologicalReaction>
</comment>
<dbReference type="PROSITE" id="PS51349">
    <property type="entry name" value="FMN_HYDROXY_ACID_DH_2"/>
    <property type="match status" value="1"/>
</dbReference>
<dbReference type="Pfam" id="PF00173">
    <property type="entry name" value="Cyt-b5"/>
    <property type="match status" value="1"/>
</dbReference>
<dbReference type="EMBL" id="KN847541">
    <property type="protein sequence ID" value="KIW04327.1"/>
    <property type="molecule type" value="Genomic_DNA"/>
</dbReference>
<keyword evidence="5" id="KW-0349">Heme</keyword>
<keyword evidence="6" id="KW-0285">Flavoprotein</keyword>
<dbReference type="Proteomes" id="UP000053259">
    <property type="component" value="Unassembled WGS sequence"/>
</dbReference>
<feature type="domain" description="Cytochrome b5 heme-binding" evidence="17">
    <location>
        <begin position="1"/>
        <end position="78"/>
    </location>
</feature>
<evidence type="ECO:0000256" key="6">
    <source>
        <dbReference type="ARBA" id="ARBA00022630"/>
    </source>
</evidence>
<dbReference type="InterPro" id="IPR036400">
    <property type="entry name" value="Cyt_B5-like_heme/steroid_sf"/>
</dbReference>
<evidence type="ECO:0000256" key="9">
    <source>
        <dbReference type="ARBA" id="ARBA00023002"/>
    </source>
</evidence>
<evidence type="ECO:0000256" key="7">
    <source>
        <dbReference type="ARBA" id="ARBA00022643"/>
    </source>
</evidence>
<dbReference type="EC" id="1.1.2.3" evidence="15"/>
<evidence type="ECO:0000256" key="12">
    <source>
        <dbReference type="ARBA" id="ARBA00052399"/>
    </source>
</evidence>
<dbReference type="Pfam" id="PF01070">
    <property type="entry name" value="FMN_dh"/>
    <property type="match status" value="1"/>
</dbReference>
<comment type="similarity">
    <text evidence="13">In the C-terminal section; belongs to the FMN-dependent alpha-hydroxy acid dehydrogenase family.</text>
</comment>
<dbReference type="PANTHER" id="PTHR10578:SF104">
    <property type="entry name" value="CYTOCHROME B2, MITOCHONDRIAL-RELATED"/>
    <property type="match status" value="1"/>
</dbReference>
<keyword evidence="11" id="KW-0496">Mitochondrion</keyword>
<dbReference type="InterPro" id="IPR000262">
    <property type="entry name" value="FMN-dep_DH"/>
</dbReference>
<evidence type="ECO:0000256" key="5">
    <source>
        <dbReference type="ARBA" id="ARBA00022617"/>
    </source>
</evidence>
<comment type="subcellular location">
    <subcellularLocation>
        <location evidence="3">Mitochondrion intermembrane space</location>
    </subcellularLocation>
</comment>
<dbReference type="GO" id="GO:0046872">
    <property type="term" value="F:metal ion binding"/>
    <property type="evidence" value="ECO:0007669"/>
    <property type="project" value="UniProtKB-KW"/>
</dbReference>
<evidence type="ECO:0000256" key="11">
    <source>
        <dbReference type="ARBA" id="ARBA00023128"/>
    </source>
</evidence>
<dbReference type="VEuPathDB" id="FungiDB:PV09_04618"/>
<keyword evidence="10" id="KW-0408">Iron</keyword>
<dbReference type="GO" id="GO:0004460">
    <property type="term" value="F:L-lactate dehydrogenase (cytochrome) activity"/>
    <property type="evidence" value="ECO:0007669"/>
    <property type="project" value="UniProtKB-EC"/>
</dbReference>
<comment type="subunit">
    <text evidence="4">Homotetramer.</text>
</comment>
<dbReference type="GeneID" id="27312591"/>
<dbReference type="SMART" id="SM01117">
    <property type="entry name" value="Cyt-b5"/>
    <property type="match status" value="1"/>
</dbReference>
<accession>A0A0D1YUH2</accession>
<dbReference type="SUPFAM" id="SSF51395">
    <property type="entry name" value="FMN-linked oxidoreductases"/>
    <property type="match status" value="1"/>
</dbReference>
<evidence type="ECO:0000259" key="18">
    <source>
        <dbReference type="PROSITE" id="PS51349"/>
    </source>
</evidence>
<keyword evidence="20" id="KW-1185">Reference proteome</keyword>
<dbReference type="Gene3D" id="3.20.20.70">
    <property type="entry name" value="Aldolase class I"/>
    <property type="match status" value="1"/>
</dbReference>
<evidence type="ECO:0000256" key="8">
    <source>
        <dbReference type="ARBA" id="ARBA00022723"/>
    </source>
</evidence>
<evidence type="ECO:0000313" key="20">
    <source>
        <dbReference type="Proteomes" id="UP000053259"/>
    </source>
</evidence>
<comment type="similarity">
    <text evidence="14">In the N-terminal section; belongs to the cytochrome b5 family.</text>
</comment>
<dbReference type="AlphaFoldDB" id="A0A0D1YUH2"/>
<dbReference type="PROSITE" id="PS50255">
    <property type="entry name" value="CYTOCHROME_B5_2"/>
    <property type="match status" value="1"/>
</dbReference>
<proteinExistence type="inferred from homology"/>
<evidence type="ECO:0000256" key="14">
    <source>
        <dbReference type="ARBA" id="ARBA00061589"/>
    </source>
</evidence>
<evidence type="ECO:0000313" key="19">
    <source>
        <dbReference type="EMBL" id="KIW04327.1"/>
    </source>
</evidence>
<dbReference type="InParanoid" id="A0A0D1YUH2"/>
<evidence type="ECO:0000259" key="17">
    <source>
        <dbReference type="PROSITE" id="PS50255"/>
    </source>
</evidence>
<dbReference type="SUPFAM" id="SSF55856">
    <property type="entry name" value="Cytochrome b5-like heme/steroid binding domain"/>
    <property type="match status" value="1"/>
</dbReference>
<dbReference type="RefSeq" id="XP_016214196.1">
    <property type="nucleotide sequence ID" value="XM_016357994.1"/>
</dbReference>
<protein>
    <recommendedName>
        <fullName evidence="16">L-lactate dehydrogenase (cytochrome)</fullName>
        <ecNumber evidence="15">1.1.2.3</ecNumber>
    </recommendedName>
</protein>
<evidence type="ECO:0000256" key="1">
    <source>
        <dbReference type="ARBA" id="ARBA00001917"/>
    </source>
</evidence>
<dbReference type="GO" id="GO:0005758">
    <property type="term" value="C:mitochondrial intermembrane space"/>
    <property type="evidence" value="ECO:0007669"/>
    <property type="project" value="UniProtKB-SubCell"/>
</dbReference>
<evidence type="ECO:0000256" key="16">
    <source>
        <dbReference type="ARBA" id="ARBA00068515"/>
    </source>
</evidence>